<dbReference type="InterPro" id="IPR050700">
    <property type="entry name" value="YIM1/Zinc_Alcohol_DH_Fams"/>
</dbReference>
<dbReference type="InterPro" id="IPR013154">
    <property type="entry name" value="ADH-like_N"/>
</dbReference>
<dbReference type="SMART" id="SM00829">
    <property type="entry name" value="PKS_ER"/>
    <property type="match status" value="1"/>
</dbReference>
<accession>A0A512PQP5</accession>
<dbReference type="PANTHER" id="PTHR11695">
    <property type="entry name" value="ALCOHOL DEHYDROGENASE RELATED"/>
    <property type="match status" value="1"/>
</dbReference>
<dbReference type="InterPro" id="IPR011032">
    <property type="entry name" value="GroES-like_sf"/>
</dbReference>
<dbReference type="Gene3D" id="3.90.180.10">
    <property type="entry name" value="Medium-chain alcohol dehydrogenases, catalytic domain"/>
    <property type="match status" value="1"/>
</dbReference>
<dbReference type="Pfam" id="PF13602">
    <property type="entry name" value="ADH_zinc_N_2"/>
    <property type="match status" value="1"/>
</dbReference>
<dbReference type="SUPFAM" id="SSF50129">
    <property type="entry name" value="GroES-like"/>
    <property type="match status" value="1"/>
</dbReference>
<organism evidence="3 4">
    <name type="scientific">Lentilactobacillus rapi</name>
    <dbReference type="NCBI Taxonomy" id="481723"/>
    <lineage>
        <taxon>Bacteria</taxon>
        <taxon>Bacillati</taxon>
        <taxon>Bacillota</taxon>
        <taxon>Bacilli</taxon>
        <taxon>Lactobacillales</taxon>
        <taxon>Lactobacillaceae</taxon>
        <taxon>Lentilactobacillus</taxon>
    </lineage>
</organism>
<dbReference type="PANTHER" id="PTHR11695:SF294">
    <property type="entry name" value="RETICULON-4-INTERACTING PROTEIN 1, MITOCHONDRIAL"/>
    <property type="match status" value="1"/>
</dbReference>
<evidence type="ECO:0000259" key="2">
    <source>
        <dbReference type="SMART" id="SM00829"/>
    </source>
</evidence>
<comment type="caution">
    <text evidence="3">The sequence shown here is derived from an EMBL/GenBank/DDBJ whole genome shotgun (WGS) entry which is preliminary data.</text>
</comment>
<dbReference type="InterPro" id="IPR036291">
    <property type="entry name" value="NAD(P)-bd_dom_sf"/>
</dbReference>
<keyword evidence="1" id="KW-0560">Oxidoreductase</keyword>
<dbReference type="Gene3D" id="3.40.50.720">
    <property type="entry name" value="NAD(P)-binding Rossmann-like Domain"/>
    <property type="match status" value="1"/>
</dbReference>
<dbReference type="InterPro" id="IPR020843">
    <property type="entry name" value="ER"/>
</dbReference>
<evidence type="ECO:0000256" key="1">
    <source>
        <dbReference type="ARBA" id="ARBA00023002"/>
    </source>
</evidence>
<feature type="domain" description="Enoyl reductase (ER)" evidence="2">
    <location>
        <begin position="20"/>
        <end position="339"/>
    </location>
</feature>
<dbReference type="AlphaFoldDB" id="A0A512PQP5"/>
<evidence type="ECO:0000313" key="4">
    <source>
        <dbReference type="Proteomes" id="UP000321569"/>
    </source>
</evidence>
<dbReference type="GO" id="GO:0008270">
    <property type="term" value="F:zinc ion binding"/>
    <property type="evidence" value="ECO:0007669"/>
    <property type="project" value="InterPro"/>
</dbReference>
<name>A0A512PQP5_9LACO</name>
<dbReference type="InterPro" id="IPR002364">
    <property type="entry name" value="Quin_OxRdtase/zeta-crystal_CS"/>
</dbReference>
<sequence length="345" mass="38087">MGVKLIMKQQMKAALIRKYGQDQLEMITVPMPQLGDQDVLVKIHAASINPIDLKTKDGNLKMLLKYHLPLILGSDFAGTIEQVGVKVTRFKVGDQVYGRVQKNRIGTFAEWIAVSQADIARKPANLTFEQAAAIPLVGLTSYQALFDVMKIKRGDKLLIQAGSGGIGTIAIQLAKLAGAYVATTTSSKNAAFVKQLGADEVIDYHKVRFDEVLSDYDDVFDTLGGKQLERAFSIVKPGGKVVSLSGLPNGAFAKSYGLPKWKLWLFKLATVNLSRLEKKSGIAYHFLFMKPSGSQLAILTKLIEQEKIRPIIDRIFEFDDIQAAFNYSQSHRARGKIVVQMIADK</sequence>
<dbReference type="PROSITE" id="PS01162">
    <property type="entry name" value="QOR_ZETA_CRYSTAL"/>
    <property type="match status" value="1"/>
</dbReference>
<reference evidence="3 4" key="1">
    <citation type="submission" date="2019-07" db="EMBL/GenBank/DDBJ databases">
        <title>Whole genome shotgun sequence of Lactobacillus rapi NBRC 109618.</title>
        <authorList>
            <person name="Hosoyama A."/>
            <person name="Uohara A."/>
            <person name="Ohji S."/>
            <person name="Ichikawa N."/>
        </authorList>
    </citation>
    <scope>NUCLEOTIDE SEQUENCE [LARGE SCALE GENOMIC DNA]</scope>
    <source>
        <strain evidence="3 4">NBRC 109618</strain>
    </source>
</reference>
<dbReference type="EMBL" id="BKAM01000088">
    <property type="protein sequence ID" value="GEP73516.1"/>
    <property type="molecule type" value="Genomic_DNA"/>
</dbReference>
<dbReference type="GO" id="GO:0016491">
    <property type="term" value="F:oxidoreductase activity"/>
    <property type="evidence" value="ECO:0007669"/>
    <property type="project" value="UniProtKB-KW"/>
</dbReference>
<dbReference type="CDD" id="cd05289">
    <property type="entry name" value="MDR_like_2"/>
    <property type="match status" value="1"/>
</dbReference>
<protein>
    <submittedName>
        <fullName evidence="3">NADPH:quinone reductase</fullName>
    </submittedName>
</protein>
<gene>
    <name evidence="3" type="ORF">LRA02_23840</name>
</gene>
<dbReference type="SUPFAM" id="SSF51735">
    <property type="entry name" value="NAD(P)-binding Rossmann-fold domains"/>
    <property type="match status" value="1"/>
</dbReference>
<evidence type="ECO:0000313" key="3">
    <source>
        <dbReference type="EMBL" id="GEP73516.1"/>
    </source>
</evidence>
<dbReference type="Pfam" id="PF08240">
    <property type="entry name" value="ADH_N"/>
    <property type="match status" value="1"/>
</dbReference>
<dbReference type="STRING" id="1423795.FD12_GL001318"/>
<proteinExistence type="predicted"/>
<dbReference type="Proteomes" id="UP000321569">
    <property type="component" value="Unassembled WGS sequence"/>
</dbReference>